<proteinExistence type="inferred from homology"/>
<reference evidence="3 4" key="1">
    <citation type="submission" date="2020-08" db="EMBL/GenBank/DDBJ databases">
        <title>Genomic Encyclopedia of Type Strains, Phase IV (KMG-IV): sequencing the most valuable type-strain genomes for metagenomic binning, comparative biology and taxonomic classification.</title>
        <authorList>
            <person name="Goeker M."/>
        </authorList>
    </citation>
    <scope>NUCLEOTIDE SEQUENCE [LARGE SCALE GENOMIC DNA]</scope>
    <source>
        <strain evidence="3 4">DSM 2461</strain>
    </source>
</reference>
<dbReference type="PANTHER" id="PTHR33713">
    <property type="entry name" value="ANTITOXIN YAFN-RELATED"/>
    <property type="match status" value="1"/>
</dbReference>
<evidence type="ECO:0000313" key="4">
    <source>
        <dbReference type="Proteomes" id="UP000587760"/>
    </source>
</evidence>
<organism evidence="3 4">
    <name type="scientific">Spirochaeta isovalerica</name>
    <dbReference type="NCBI Taxonomy" id="150"/>
    <lineage>
        <taxon>Bacteria</taxon>
        <taxon>Pseudomonadati</taxon>
        <taxon>Spirochaetota</taxon>
        <taxon>Spirochaetia</taxon>
        <taxon>Spirochaetales</taxon>
        <taxon>Spirochaetaceae</taxon>
        <taxon>Spirochaeta</taxon>
    </lineage>
</organism>
<dbReference type="PANTHER" id="PTHR33713:SF11">
    <property type="entry name" value="PREVENT-HOST-DEATH FAMILY PROTEIN"/>
    <property type="match status" value="1"/>
</dbReference>
<accession>A0A841RBT4</accession>
<dbReference type="InterPro" id="IPR051405">
    <property type="entry name" value="phD/YefM_antitoxin"/>
</dbReference>
<keyword evidence="4" id="KW-1185">Reference proteome</keyword>
<dbReference type="RefSeq" id="WP_184747400.1">
    <property type="nucleotide sequence ID" value="NZ_JACHGJ010000005.1"/>
</dbReference>
<dbReference type="InterPro" id="IPR036165">
    <property type="entry name" value="YefM-like_sf"/>
</dbReference>
<comment type="similarity">
    <text evidence="1 2">Belongs to the phD/YefM antitoxin family.</text>
</comment>
<dbReference type="SUPFAM" id="SSF143120">
    <property type="entry name" value="YefM-like"/>
    <property type="match status" value="1"/>
</dbReference>
<evidence type="ECO:0000313" key="3">
    <source>
        <dbReference type="EMBL" id="MBB6481156.1"/>
    </source>
</evidence>
<dbReference type="EMBL" id="JACHGJ010000005">
    <property type="protein sequence ID" value="MBB6481156.1"/>
    <property type="molecule type" value="Genomic_DNA"/>
</dbReference>
<dbReference type="NCBIfam" id="TIGR01552">
    <property type="entry name" value="phd_fam"/>
    <property type="match status" value="1"/>
</dbReference>
<name>A0A841RBT4_9SPIO</name>
<comment type="function">
    <text evidence="2">Antitoxin component of a type II toxin-antitoxin (TA) system.</text>
</comment>
<dbReference type="AlphaFoldDB" id="A0A841RBT4"/>
<dbReference type="Gene3D" id="3.40.1620.10">
    <property type="entry name" value="YefM-like domain"/>
    <property type="match status" value="1"/>
</dbReference>
<sequence length="94" mass="10524">MKLSNGVKPISYFKAHASEVINDVVENQNTMVITQNGEAKVVLQDIRSYEQMQESLAMLKILALSTKSINEGNFRSANDTFSDLDSKIADRERS</sequence>
<evidence type="ECO:0000256" key="2">
    <source>
        <dbReference type="RuleBase" id="RU362080"/>
    </source>
</evidence>
<gene>
    <name evidence="3" type="ORF">HNR50_002829</name>
</gene>
<dbReference type="Proteomes" id="UP000587760">
    <property type="component" value="Unassembled WGS sequence"/>
</dbReference>
<dbReference type="Pfam" id="PF02604">
    <property type="entry name" value="PhdYeFM_antitox"/>
    <property type="match status" value="1"/>
</dbReference>
<comment type="caution">
    <text evidence="3">The sequence shown here is derived from an EMBL/GenBank/DDBJ whole genome shotgun (WGS) entry which is preliminary data.</text>
</comment>
<dbReference type="InterPro" id="IPR006442">
    <property type="entry name" value="Antitoxin_Phd/YefM"/>
</dbReference>
<protein>
    <recommendedName>
        <fullName evidence="2">Antitoxin</fullName>
    </recommendedName>
</protein>
<evidence type="ECO:0000256" key="1">
    <source>
        <dbReference type="ARBA" id="ARBA00009981"/>
    </source>
</evidence>